<feature type="compositionally biased region" description="Polar residues" evidence="1">
    <location>
        <begin position="78"/>
        <end position="100"/>
    </location>
</feature>
<proteinExistence type="predicted"/>
<evidence type="ECO:0000313" key="3">
    <source>
        <dbReference type="Proteomes" id="UP000236291"/>
    </source>
</evidence>
<accession>A0A2K3K937</accession>
<feature type="non-terminal residue" evidence="2">
    <location>
        <position position="112"/>
    </location>
</feature>
<gene>
    <name evidence="2" type="ORF">L195_g061322</name>
</gene>
<reference evidence="2 3" key="2">
    <citation type="journal article" date="2017" name="Front. Plant Sci.">
        <title>Gene Classification and Mining of Molecular Markers Useful in Red Clover (Trifolium pratense) Breeding.</title>
        <authorList>
            <person name="Istvanek J."/>
            <person name="Dluhosova J."/>
            <person name="Dluhos P."/>
            <person name="Patkova L."/>
            <person name="Nedelnik J."/>
            <person name="Repkova J."/>
        </authorList>
    </citation>
    <scope>NUCLEOTIDE SEQUENCE [LARGE SCALE GENOMIC DNA]</scope>
    <source>
        <strain evidence="3">cv. Tatra</strain>
        <tissue evidence="2">Young leaves</tissue>
    </source>
</reference>
<feature type="compositionally biased region" description="Polar residues" evidence="1">
    <location>
        <begin position="43"/>
        <end position="66"/>
    </location>
</feature>
<feature type="region of interest" description="Disordered" evidence="1">
    <location>
        <begin position="19"/>
        <end position="112"/>
    </location>
</feature>
<evidence type="ECO:0000256" key="1">
    <source>
        <dbReference type="SAM" id="MobiDB-lite"/>
    </source>
</evidence>
<reference evidence="2 3" key="1">
    <citation type="journal article" date="2014" name="Am. J. Bot.">
        <title>Genome assembly and annotation for red clover (Trifolium pratense; Fabaceae).</title>
        <authorList>
            <person name="Istvanek J."/>
            <person name="Jaros M."/>
            <person name="Krenek A."/>
            <person name="Repkova J."/>
        </authorList>
    </citation>
    <scope>NUCLEOTIDE SEQUENCE [LARGE SCALE GENOMIC DNA]</scope>
    <source>
        <strain evidence="3">cv. Tatra</strain>
        <tissue evidence="2">Young leaves</tissue>
    </source>
</reference>
<dbReference type="AlphaFoldDB" id="A0A2K3K937"/>
<comment type="caution">
    <text evidence="2">The sequence shown here is derived from an EMBL/GenBank/DDBJ whole genome shotgun (WGS) entry which is preliminary data.</text>
</comment>
<sequence length="112" mass="12298">MAKNFGNYSPPIPAEMMAQMAAMKLQDEQEAQAQQAGPRNQRAEGQQSHQNQEATSQQQTGNNNEINIRANGRITMETRIQPNGVTQTKRQRTDSTSPTNMEIAIGGTHMAG</sequence>
<evidence type="ECO:0000313" key="2">
    <source>
        <dbReference type="EMBL" id="PNX62807.1"/>
    </source>
</evidence>
<dbReference type="EMBL" id="ASHM01150587">
    <property type="protein sequence ID" value="PNX62807.1"/>
    <property type="molecule type" value="Genomic_DNA"/>
</dbReference>
<organism evidence="2 3">
    <name type="scientific">Trifolium pratense</name>
    <name type="common">Red clover</name>
    <dbReference type="NCBI Taxonomy" id="57577"/>
    <lineage>
        <taxon>Eukaryota</taxon>
        <taxon>Viridiplantae</taxon>
        <taxon>Streptophyta</taxon>
        <taxon>Embryophyta</taxon>
        <taxon>Tracheophyta</taxon>
        <taxon>Spermatophyta</taxon>
        <taxon>Magnoliopsida</taxon>
        <taxon>eudicotyledons</taxon>
        <taxon>Gunneridae</taxon>
        <taxon>Pentapetalae</taxon>
        <taxon>rosids</taxon>
        <taxon>fabids</taxon>
        <taxon>Fabales</taxon>
        <taxon>Fabaceae</taxon>
        <taxon>Papilionoideae</taxon>
        <taxon>50 kb inversion clade</taxon>
        <taxon>NPAAA clade</taxon>
        <taxon>Hologalegina</taxon>
        <taxon>IRL clade</taxon>
        <taxon>Trifolieae</taxon>
        <taxon>Trifolium</taxon>
    </lineage>
</organism>
<dbReference type="Proteomes" id="UP000236291">
    <property type="component" value="Unassembled WGS sequence"/>
</dbReference>
<protein>
    <submittedName>
        <fullName evidence="2">Uncharacterized protein</fullName>
    </submittedName>
</protein>
<name>A0A2K3K937_TRIPR</name>